<feature type="coiled-coil region" evidence="8">
    <location>
        <begin position="845"/>
        <end position="907"/>
    </location>
</feature>
<keyword evidence="1 6" id="KW-0853">WD repeat</keyword>
<feature type="repeat" description="WD" evidence="6">
    <location>
        <begin position="300"/>
        <end position="332"/>
    </location>
</feature>
<sequence length="926" mass="99181">MFTSRNGLLPITSCLSLVLGMVLSGEVSGEEKKQQKITFEEHVKPVMRQHCAACHSPDDKNGDLDVTTYSQIMMGGGSGEVITATSSSESYLYKLIIHESEPYMPPDSPKIPAKDIEIIRKWIDGGALENPSSKAPVRKKPAFDMKLDAPATGKPSVPPMPARMSLEPFTRTGTKSTITALAANPWSPVVAVAGQQQILLYDIKTLSLLGTLAFPEGTPEVLKFSRNGALLLAGGGRGGASGKAIVWNVKTGERIIEVGDELDTVLAADISSDQTMIALGGPKKVVRIYSTETGQLMHELRKHTDWIYTLEFSPDSVLLATGDRTGGLHVWEGWTGREYLTLDGHKDGVNDVSWRIDSNILASCGEDKVIRLWEMNNGKQVKSWGGGSGGVTALEFTHDGRVTTTNRGGETSLWDQAGKKLKGYEKFPSLAVEVAFSNTDNRIVAGDLDGEVRVFDSADGKRLGNLNVDPPRLTELVNQHQKTVEQLTNSHKAPEEAHKKASAELNQIVKSHAEAKQTLDSANNTAKSAAEKLSAAKQEVAKLSQEVQDLSAVTSMLSTVVPALKESAAKAEEAAAKLTGDEKLAASAKQLKETYATREAELANKQKLLSEKNAGLKSAKEILGSAEKANSDAVANAGAAKKKFDEISPKVKPAQEKANAAKQAFEKSLQELNNAKQQLQRWQNELAFDAKLKQLYEVRLLATKALNEQEIAHAAVVEKVQAAQQEFNTANSQLGNAKAAADAGQNTLNTTKAEVEKAKQAYQAAVGAKQAAEKQTAHMEALVASITSTQEKVLETVGKSAGDKETATAAAEWKKLLDAKLAQQQSAKANLVTKSKAVETAMSTVASLEKKTTELTTKLAELRKVEKAAAEKLKPVQEKLAAVKAELNQSQNQVDAAVAKVAKANGDINVAKGIEPPATTQQANAG</sequence>
<dbReference type="GO" id="GO:0020037">
    <property type="term" value="F:heme binding"/>
    <property type="evidence" value="ECO:0007669"/>
    <property type="project" value="InterPro"/>
</dbReference>
<evidence type="ECO:0000256" key="8">
    <source>
        <dbReference type="SAM" id="Coils"/>
    </source>
</evidence>
<dbReference type="InterPro" id="IPR009056">
    <property type="entry name" value="Cyt_c-like_dom"/>
</dbReference>
<dbReference type="SUPFAM" id="SSF46626">
    <property type="entry name" value="Cytochrome c"/>
    <property type="match status" value="1"/>
</dbReference>
<dbReference type="PROSITE" id="PS50294">
    <property type="entry name" value="WD_REPEATS_REGION"/>
    <property type="match status" value="2"/>
</dbReference>
<dbReference type="PANTHER" id="PTHR19848">
    <property type="entry name" value="WD40 REPEAT PROTEIN"/>
    <property type="match status" value="1"/>
</dbReference>
<keyword evidence="2 7" id="KW-0349">Heme</keyword>
<feature type="domain" description="Cytochrome c" evidence="9">
    <location>
        <begin position="30"/>
        <end position="127"/>
    </location>
</feature>
<organism evidence="10 11">
    <name type="scientific">Calycomorphotria hydatis</name>
    <dbReference type="NCBI Taxonomy" id="2528027"/>
    <lineage>
        <taxon>Bacteria</taxon>
        <taxon>Pseudomonadati</taxon>
        <taxon>Planctomycetota</taxon>
        <taxon>Planctomycetia</taxon>
        <taxon>Planctomycetales</taxon>
        <taxon>Planctomycetaceae</taxon>
        <taxon>Calycomorphotria</taxon>
    </lineage>
</organism>
<dbReference type="PROSITE" id="PS51007">
    <property type="entry name" value="CYTC"/>
    <property type="match status" value="1"/>
</dbReference>
<evidence type="ECO:0000313" key="10">
    <source>
        <dbReference type="EMBL" id="QDT64931.1"/>
    </source>
</evidence>
<protein>
    <submittedName>
        <fullName evidence="10">Chromosome partition protein Smc</fullName>
    </submittedName>
</protein>
<dbReference type="InterPro" id="IPR001680">
    <property type="entry name" value="WD40_rpt"/>
</dbReference>
<evidence type="ECO:0000256" key="2">
    <source>
        <dbReference type="ARBA" id="ARBA00022617"/>
    </source>
</evidence>
<accession>A0A517T977</accession>
<dbReference type="Gene3D" id="2.130.10.10">
    <property type="entry name" value="YVTN repeat-like/Quinoprotein amine dehydrogenase"/>
    <property type="match status" value="2"/>
</dbReference>
<name>A0A517T977_9PLAN</name>
<dbReference type="Proteomes" id="UP000319976">
    <property type="component" value="Chromosome"/>
</dbReference>
<gene>
    <name evidence="10" type="primary">smc_4</name>
    <name evidence="10" type="ORF">V22_21760</name>
</gene>
<dbReference type="SUPFAM" id="SSF50978">
    <property type="entry name" value="WD40 repeat-like"/>
    <property type="match status" value="1"/>
</dbReference>
<keyword evidence="8" id="KW-0175">Coiled coil</keyword>
<feature type="coiled-coil region" evidence="8">
    <location>
        <begin position="512"/>
        <end position="553"/>
    </location>
</feature>
<feature type="repeat" description="WD" evidence="6">
    <location>
        <begin position="342"/>
        <end position="383"/>
    </location>
</feature>
<dbReference type="InterPro" id="IPR036322">
    <property type="entry name" value="WD40_repeat_dom_sf"/>
</dbReference>
<dbReference type="GO" id="GO:0046872">
    <property type="term" value="F:metal ion binding"/>
    <property type="evidence" value="ECO:0007669"/>
    <property type="project" value="UniProtKB-KW"/>
</dbReference>
<proteinExistence type="predicted"/>
<keyword evidence="11" id="KW-1185">Reference proteome</keyword>
<evidence type="ECO:0000256" key="7">
    <source>
        <dbReference type="PROSITE-ProRule" id="PRU00433"/>
    </source>
</evidence>
<feature type="coiled-coil region" evidence="8">
    <location>
        <begin position="655"/>
        <end position="775"/>
    </location>
</feature>
<dbReference type="InterPro" id="IPR036909">
    <property type="entry name" value="Cyt_c-like_dom_sf"/>
</dbReference>
<evidence type="ECO:0000259" key="9">
    <source>
        <dbReference type="PROSITE" id="PS51007"/>
    </source>
</evidence>
<evidence type="ECO:0000256" key="5">
    <source>
        <dbReference type="ARBA" id="ARBA00023004"/>
    </source>
</evidence>
<dbReference type="KEGG" id="chya:V22_21760"/>
<dbReference type="InterPro" id="IPR015943">
    <property type="entry name" value="WD40/YVTN_repeat-like_dom_sf"/>
</dbReference>
<dbReference type="RefSeq" id="WP_145262509.1">
    <property type="nucleotide sequence ID" value="NZ_CP036316.1"/>
</dbReference>
<dbReference type="SMART" id="SM00320">
    <property type="entry name" value="WD40"/>
    <property type="match status" value="7"/>
</dbReference>
<dbReference type="InterPro" id="IPR011429">
    <property type="entry name" value="Cyt_c_Planctomycete-type"/>
</dbReference>
<dbReference type="EMBL" id="CP036316">
    <property type="protein sequence ID" value="QDT64931.1"/>
    <property type="molecule type" value="Genomic_DNA"/>
</dbReference>
<evidence type="ECO:0000256" key="1">
    <source>
        <dbReference type="ARBA" id="ARBA00022574"/>
    </source>
</evidence>
<keyword evidence="3 7" id="KW-0479">Metal-binding</keyword>
<evidence type="ECO:0000313" key="11">
    <source>
        <dbReference type="Proteomes" id="UP000319976"/>
    </source>
</evidence>
<dbReference type="CDD" id="cd00200">
    <property type="entry name" value="WD40"/>
    <property type="match status" value="1"/>
</dbReference>
<evidence type="ECO:0000256" key="6">
    <source>
        <dbReference type="PROSITE-ProRule" id="PRU00221"/>
    </source>
</evidence>
<dbReference type="GO" id="GO:0009055">
    <property type="term" value="F:electron transfer activity"/>
    <property type="evidence" value="ECO:0007669"/>
    <property type="project" value="InterPro"/>
</dbReference>
<dbReference type="OrthoDB" id="226265at2"/>
<dbReference type="Pfam" id="PF07635">
    <property type="entry name" value="PSCyt1"/>
    <property type="match status" value="1"/>
</dbReference>
<dbReference type="AlphaFoldDB" id="A0A517T977"/>
<evidence type="ECO:0000256" key="3">
    <source>
        <dbReference type="ARBA" id="ARBA00022723"/>
    </source>
</evidence>
<dbReference type="InterPro" id="IPR019775">
    <property type="entry name" value="WD40_repeat_CS"/>
</dbReference>
<dbReference type="PROSITE" id="PS00678">
    <property type="entry name" value="WD_REPEATS_1"/>
    <property type="match status" value="1"/>
</dbReference>
<dbReference type="PROSITE" id="PS50082">
    <property type="entry name" value="WD_REPEATS_2"/>
    <property type="match status" value="2"/>
</dbReference>
<dbReference type="Pfam" id="PF00400">
    <property type="entry name" value="WD40"/>
    <property type="match status" value="2"/>
</dbReference>
<keyword evidence="5 7" id="KW-0408">Iron</keyword>
<dbReference type="PANTHER" id="PTHR19848:SF8">
    <property type="entry name" value="F-BOX AND WD REPEAT DOMAIN CONTAINING 7"/>
    <property type="match status" value="1"/>
</dbReference>
<keyword evidence="4" id="KW-0677">Repeat</keyword>
<reference evidence="10 11" key="1">
    <citation type="submission" date="2019-02" db="EMBL/GenBank/DDBJ databases">
        <title>Deep-cultivation of Planctomycetes and their phenomic and genomic characterization uncovers novel biology.</title>
        <authorList>
            <person name="Wiegand S."/>
            <person name="Jogler M."/>
            <person name="Boedeker C."/>
            <person name="Pinto D."/>
            <person name="Vollmers J."/>
            <person name="Rivas-Marin E."/>
            <person name="Kohn T."/>
            <person name="Peeters S.H."/>
            <person name="Heuer A."/>
            <person name="Rast P."/>
            <person name="Oberbeckmann S."/>
            <person name="Bunk B."/>
            <person name="Jeske O."/>
            <person name="Meyerdierks A."/>
            <person name="Storesund J.E."/>
            <person name="Kallscheuer N."/>
            <person name="Luecker S."/>
            <person name="Lage O.M."/>
            <person name="Pohl T."/>
            <person name="Merkel B.J."/>
            <person name="Hornburger P."/>
            <person name="Mueller R.-W."/>
            <person name="Bruemmer F."/>
            <person name="Labrenz M."/>
            <person name="Spormann A.M."/>
            <person name="Op den Camp H."/>
            <person name="Overmann J."/>
            <person name="Amann R."/>
            <person name="Jetten M.S.M."/>
            <person name="Mascher T."/>
            <person name="Medema M.H."/>
            <person name="Devos D.P."/>
            <person name="Kaster A.-K."/>
            <person name="Ovreas L."/>
            <person name="Rohde M."/>
            <person name="Galperin M.Y."/>
            <person name="Jogler C."/>
        </authorList>
    </citation>
    <scope>NUCLEOTIDE SEQUENCE [LARGE SCALE GENOMIC DNA]</scope>
    <source>
        <strain evidence="10 11">V22</strain>
    </source>
</reference>
<evidence type="ECO:0000256" key="4">
    <source>
        <dbReference type="ARBA" id="ARBA00022737"/>
    </source>
</evidence>